<evidence type="ECO:0000313" key="5">
    <source>
        <dbReference type="Proteomes" id="UP001343724"/>
    </source>
</evidence>
<dbReference type="InterPro" id="IPR002656">
    <property type="entry name" value="Acyl_transf_3_dom"/>
</dbReference>
<organism evidence="4 5">
    <name type="scientific">Adlercreutzia shanghongiae</name>
    <dbReference type="NCBI Taxonomy" id="3111773"/>
    <lineage>
        <taxon>Bacteria</taxon>
        <taxon>Bacillati</taxon>
        <taxon>Actinomycetota</taxon>
        <taxon>Coriobacteriia</taxon>
        <taxon>Eggerthellales</taxon>
        <taxon>Eggerthellaceae</taxon>
        <taxon>Adlercreutzia</taxon>
    </lineage>
</organism>
<feature type="transmembrane region" description="Helical" evidence="2">
    <location>
        <begin position="209"/>
        <end position="232"/>
    </location>
</feature>
<reference evidence="4 5" key="1">
    <citation type="submission" date="2024-01" db="EMBL/GenBank/DDBJ databases">
        <title>novel species in genus Adlercreutzia.</title>
        <authorList>
            <person name="Liu X."/>
        </authorList>
    </citation>
    <scope>NUCLEOTIDE SEQUENCE [LARGE SCALE GENOMIC DNA]</scope>
    <source>
        <strain evidence="4 5">R22</strain>
    </source>
</reference>
<name>A0ABU6IYV3_9ACTN</name>
<keyword evidence="2" id="KW-1133">Transmembrane helix</keyword>
<feature type="transmembrane region" description="Helical" evidence="2">
    <location>
        <begin position="72"/>
        <end position="93"/>
    </location>
</feature>
<sequence length="384" mass="40996">MSDSVNISSSSTAEATAPAATTHEMHGHGSGGTSDVWLHNLEATASLTIASGTLIAACGAHGALPSSAVSEWIVDCLVPFQLPIFYFCLGFLYQRYRTTRTKRTWAANLRRELALMGIPFVAFTILVLLTNSLTGGAPPFTIGTLVESLFVTPVVPVGYFYTCLIIYAVTPTVKSRRNARGLIVAAALAKVTIVVLLSLPATASFAEHLPYALTSVAENWLWAAGGMAVALYRGLPILRGREKVWALGALWIAASIVTFRAGWIGEASHAVLDGLGVLWCTSLFATVFRGGRQNRFFGFVTRYTMAIWLFHGMFLALYFHLLAIAGFTASATPGLAGLGALVVCYGAPVLVMGALSHLGKTGVIVYPARYLPPTPTAIIRKTPR</sequence>
<feature type="transmembrane region" description="Helical" evidence="2">
    <location>
        <begin position="270"/>
        <end position="288"/>
    </location>
</feature>
<evidence type="ECO:0000256" key="2">
    <source>
        <dbReference type="SAM" id="Phobius"/>
    </source>
</evidence>
<feature type="transmembrane region" description="Helical" evidence="2">
    <location>
        <begin position="182"/>
        <end position="203"/>
    </location>
</feature>
<protein>
    <submittedName>
        <fullName evidence="4">Acyltransferase family protein</fullName>
    </submittedName>
</protein>
<evidence type="ECO:0000313" key="4">
    <source>
        <dbReference type="EMBL" id="MEC4295046.1"/>
    </source>
</evidence>
<comment type="caution">
    <text evidence="4">The sequence shown here is derived from an EMBL/GenBank/DDBJ whole genome shotgun (WGS) entry which is preliminary data.</text>
</comment>
<keyword evidence="4" id="KW-0012">Acyltransferase</keyword>
<dbReference type="GO" id="GO:0016746">
    <property type="term" value="F:acyltransferase activity"/>
    <property type="evidence" value="ECO:0007669"/>
    <property type="project" value="UniProtKB-KW"/>
</dbReference>
<feature type="region of interest" description="Disordered" evidence="1">
    <location>
        <begin position="1"/>
        <end position="31"/>
    </location>
</feature>
<feature type="transmembrane region" description="Helical" evidence="2">
    <location>
        <begin position="150"/>
        <end position="170"/>
    </location>
</feature>
<dbReference type="Proteomes" id="UP001343724">
    <property type="component" value="Unassembled WGS sequence"/>
</dbReference>
<dbReference type="Pfam" id="PF01757">
    <property type="entry name" value="Acyl_transf_3"/>
    <property type="match status" value="1"/>
</dbReference>
<feature type="compositionally biased region" description="Low complexity" evidence="1">
    <location>
        <begin position="8"/>
        <end position="22"/>
    </location>
</feature>
<keyword evidence="2" id="KW-0812">Transmembrane</keyword>
<proteinExistence type="predicted"/>
<feature type="transmembrane region" description="Helical" evidence="2">
    <location>
        <begin position="113"/>
        <end position="130"/>
    </location>
</feature>
<gene>
    <name evidence="4" type="ORF">VJ920_06965</name>
</gene>
<feature type="transmembrane region" description="Helical" evidence="2">
    <location>
        <begin position="335"/>
        <end position="355"/>
    </location>
</feature>
<dbReference type="EMBL" id="JAYMFH010000007">
    <property type="protein sequence ID" value="MEC4295046.1"/>
    <property type="molecule type" value="Genomic_DNA"/>
</dbReference>
<accession>A0ABU6IYV3</accession>
<dbReference type="RefSeq" id="WP_326439829.1">
    <property type="nucleotide sequence ID" value="NZ_JAYMFI010000011.1"/>
</dbReference>
<feature type="transmembrane region" description="Helical" evidence="2">
    <location>
        <begin position="308"/>
        <end position="329"/>
    </location>
</feature>
<keyword evidence="5" id="KW-1185">Reference proteome</keyword>
<feature type="domain" description="Acyltransferase 3" evidence="3">
    <location>
        <begin position="37"/>
        <end position="345"/>
    </location>
</feature>
<keyword evidence="4" id="KW-0808">Transferase</keyword>
<evidence type="ECO:0000256" key="1">
    <source>
        <dbReference type="SAM" id="MobiDB-lite"/>
    </source>
</evidence>
<feature type="transmembrane region" description="Helical" evidence="2">
    <location>
        <begin position="244"/>
        <end position="264"/>
    </location>
</feature>
<evidence type="ECO:0000259" key="3">
    <source>
        <dbReference type="Pfam" id="PF01757"/>
    </source>
</evidence>
<keyword evidence="2" id="KW-0472">Membrane</keyword>